<dbReference type="GO" id="GO:0005524">
    <property type="term" value="F:ATP binding"/>
    <property type="evidence" value="ECO:0007669"/>
    <property type="project" value="UniProtKB-UniRule"/>
</dbReference>
<evidence type="ECO:0000256" key="4">
    <source>
        <dbReference type="ARBA" id="ARBA00012961"/>
    </source>
</evidence>
<dbReference type="InterPro" id="IPR008144">
    <property type="entry name" value="Guanylate_kin-like_dom"/>
</dbReference>
<evidence type="ECO:0000256" key="1">
    <source>
        <dbReference type="ARBA" id="ARBA00003531"/>
    </source>
</evidence>
<dbReference type="Pfam" id="PF00625">
    <property type="entry name" value="Guanylate_kin"/>
    <property type="match status" value="1"/>
</dbReference>
<dbReference type="InterPro" id="IPR008145">
    <property type="entry name" value="GK/Ca_channel_bsu"/>
</dbReference>
<evidence type="ECO:0000256" key="8">
    <source>
        <dbReference type="ARBA" id="ARBA00022741"/>
    </source>
</evidence>
<keyword evidence="8 13" id="KW-0547">Nucleotide-binding</keyword>
<comment type="function">
    <text evidence="1 13">Essential for recycling GMP and indirectly, cGMP.</text>
</comment>
<comment type="catalytic activity">
    <reaction evidence="12 13">
        <text>GMP + ATP = GDP + ADP</text>
        <dbReference type="Rhea" id="RHEA:20780"/>
        <dbReference type="ChEBI" id="CHEBI:30616"/>
        <dbReference type="ChEBI" id="CHEBI:58115"/>
        <dbReference type="ChEBI" id="CHEBI:58189"/>
        <dbReference type="ChEBI" id="CHEBI:456216"/>
        <dbReference type="EC" id="2.7.4.8"/>
    </reaction>
</comment>
<sequence length="212" mass="24902">MKNLGTLCIISAPSGTGKSTLIQTLMQYNGFIYKIKLSISYTTRIKRSGEIHGKDYYFISRKKFKYMINKNKFFEYAKVFDHYYGTLKNDIKTMLSTGIHVVLNIDWKGAQQIRNKITNNIYTIFILPPSKKELSRRLYFRGQDEKKIIAERMKHAMDEISHFKEYDYVVVNDDFNIALIHLQSIILSEQLRIAYQKIHHATLIHNLLLPDV</sequence>
<feature type="domain" description="Guanylate kinase-like" evidence="14">
    <location>
        <begin position="5"/>
        <end position="187"/>
    </location>
</feature>
<feature type="binding site" evidence="13">
    <location>
        <begin position="12"/>
        <end position="19"/>
    </location>
    <ligand>
        <name>ATP</name>
        <dbReference type="ChEBI" id="CHEBI:30616"/>
    </ligand>
</feature>
<dbReference type="PROSITE" id="PS50052">
    <property type="entry name" value="GUANYLATE_KINASE_2"/>
    <property type="match status" value="1"/>
</dbReference>
<name>A0A9Q8X2N9_9ENTR</name>
<gene>
    <name evidence="13 15" type="primary">gmk</name>
    <name evidence="15" type="ORF">M9393_00065</name>
</gene>
<comment type="subcellular location">
    <subcellularLocation>
        <location evidence="2 13">Cytoplasm</location>
    </subcellularLocation>
</comment>
<evidence type="ECO:0000256" key="6">
    <source>
        <dbReference type="ARBA" id="ARBA00022490"/>
    </source>
</evidence>
<evidence type="ECO:0000313" key="16">
    <source>
        <dbReference type="Proteomes" id="UP001056209"/>
    </source>
</evidence>
<comment type="similarity">
    <text evidence="3 13">Belongs to the guanylate kinase family.</text>
</comment>
<dbReference type="Gene3D" id="3.30.63.10">
    <property type="entry name" value="Guanylate Kinase phosphate binding domain"/>
    <property type="match status" value="1"/>
</dbReference>
<dbReference type="Proteomes" id="UP001056209">
    <property type="component" value="Chromosome"/>
</dbReference>
<dbReference type="GO" id="GO:0004385">
    <property type="term" value="F:GMP kinase activity"/>
    <property type="evidence" value="ECO:0007669"/>
    <property type="project" value="UniProtKB-UniRule"/>
</dbReference>
<keyword evidence="10 13" id="KW-0067">ATP-binding</keyword>
<dbReference type="EC" id="2.7.4.8" evidence="4 13"/>
<keyword evidence="7 13" id="KW-0808">Transferase</keyword>
<evidence type="ECO:0000256" key="11">
    <source>
        <dbReference type="ARBA" id="ARBA00030128"/>
    </source>
</evidence>
<organism evidence="15 16">
    <name type="scientific">Candidatus Blochmannia vicinus</name>
    <name type="common">nom. nud.</name>
    <dbReference type="NCBI Taxonomy" id="251540"/>
    <lineage>
        <taxon>Bacteria</taxon>
        <taxon>Pseudomonadati</taxon>
        <taxon>Pseudomonadota</taxon>
        <taxon>Gammaproteobacteria</taxon>
        <taxon>Enterobacterales</taxon>
        <taxon>Enterobacteriaceae</taxon>
        <taxon>ant endosymbionts</taxon>
        <taxon>Candidatus Blochmanniella</taxon>
    </lineage>
</organism>
<dbReference type="InterPro" id="IPR027417">
    <property type="entry name" value="P-loop_NTPase"/>
</dbReference>
<dbReference type="NCBIfam" id="TIGR03263">
    <property type="entry name" value="guanyl_kin"/>
    <property type="match status" value="1"/>
</dbReference>
<dbReference type="RefSeq" id="WP_250248594.1">
    <property type="nucleotide sequence ID" value="NZ_CP097753.1"/>
</dbReference>
<evidence type="ECO:0000256" key="10">
    <source>
        <dbReference type="ARBA" id="ARBA00022840"/>
    </source>
</evidence>
<proteinExistence type="inferred from homology"/>
<evidence type="ECO:0000313" key="15">
    <source>
        <dbReference type="EMBL" id="URJ28174.1"/>
    </source>
</evidence>
<dbReference type="EMBL" id="CP097753">
    <property type="protein sequence ID" value="URJ28174.1"/>
    <property type="molecule type" value="Genomic_DNA"/>
</dbReference>
<evidence type="ECO:0000256" key="2">
    <source>
        <dbReference type="ARBA" id="ARBA00004496"/>
    </source>
</evidence>
<dbReference type="GO" id="GO:0005829">
    <property type="term" value="C:cytosol"/>
    <property type="evidence" value="ECO:0007669"/>
    <property type="project" value="TreeGrafter"/>
</dbReference>
<dbReference type="AlphaFoldDB" id="A0A9Q8X2N9"/>
<protein>
    <recommendedName>
        <fullName evidence="5 13">Guanylate kinase</fullName>
        <ecNumber evidence="4 13">2.7.4.8</ecNumber>
    </recommendedName>
    <alternativeName>
        <fullName evidence="11 13">GMP kinase</fullName>
    </alternativeName>
</protein>
<evidence type="ECO:0000256" key="5">
    <source>
        <dbReference type="ARBA" id="ARBA00016296"/>
    </source>
</evidence>
<evidence type="ECO:0000256" key="7">
    <source>
        <dbReference type="ARBA" id="ARBA00022679"/>
    </source>
</evidence>
<dbReference type="PROSITE" id="PS00856">
    <property type="entry name" value="GUANYLATE_KINASE_1"/>
    <property type="match status" value="1"/>
</dbReference>
<evidence type="ECO:0000256" key="9">
    <source>
        <dbReference type="ARBA" id="ARBA00022777"/>
    </source>
</evidence>
<evidence type="ECO:0000256" key="12">
    <source>
        <dbReference type="ARBA" id="ARBA00048594"/>
    </source>
</evidence>
<keyword evidence="6 13" id="KW-0963">Cytoplasm</keyword>
<evidence type="ECO:0000256" key="13">
    <source>
        <dbReference type="HAMAP-Rule" id="MF_00328"/>
    </source>
</evidence>
<dbReference type="SUPFAM" id="SSF52540">
    <property type="entry name" value="P-loop containing nucleoside triphosphate hydrolases"/>
    <property type="match status" value="1"/>
</dbReference>
<dbReference type="PANTHER" id="PTHR23117:SF13">
    <property type="entry name" value="GUANYLATE KINASE"/>
    <property type="match status" value="1"/>
</dbReference>
<dbReference type="CDD" id="cd00071">
    <property type="entry name" value="GMPK"/>
    <property type="match status" value="1"/>
</dbReference>
<reference evidence="15" key="1">
    <citation type="submission" date="2022-05" db="EMBL/GenBank/DDBJ databases">
        <title>Impact of host demography and evolutionary history on endosymbiont molecular evolution: a test in carpenter ants (Genus Camponotus) and their Blochmannia endosymbionts.</title>
        <authorList>
            <person name="Manthey J.D."/>
            <person name="Giron J.C."/>
            <person name="Hruska J.P."/>
        </authorList>
    </citation>
    <scope>NUCLEOTIDE SEQUENCE</scope>
    <source>
        <strain evidence="15">C-039</strain>
    </source>
</reference>
<evidence type="ECO:0000259" key="14">
    <source>
        <dbReference type="PROSITE" id="PS50052"/>
    </source>
</evidence>
<dbReference type="HAMAP" id="MF_00328">
    <property type="entry name" value="Guanylate_kinase"/>
    <property type="match status" value="1"/>
</dbReference>
<dbReference type="Gene3D" id="3.40.50.300">
    <property type="entry name" value="P-loop containing nucleotide triphosphate hydrolases"/>
    <property type="match status" value="1"/>
</dbReference>
<dbReference type="PANTHER" id="PTHR23117">
    <property type="entry name" value="GUANYLATE KINASE-RELATED"/>
    <property type="match status" value="1"/>
</dbReference>
<dbReference type="FunFam" id="3.30.63.10:FF:000005">
    <property type="entry name" value="Guanylate kinase"/>
    <property type="match status" value="1"/>
</dbReference>
<accession>A0A9Q8X2N9</accession>
<evidence type="ECO:0000256" key="3">
    <source>
        <dbReference type="ARBA" id="ARBA00005790"/>
    </source>
</evidence>
<dbReference type="SMART" id="SM00072">
    <property type="entry name" value="GuKc"/>
    <property type="match status" value="1"/>
</dbReference>
<dbReference type="InterPro" id="IPR020590">
    <property type="entry name" value="Guanylate_kinase_CS"/>
</dbReference>
<keyword evidence="9 13" id="KW-0418">Kinase</keyword>
<dbReference type="InterPro" id="IPR017665">
    <property type="entry name" value="Guanylate_kinase"/>
</dbReference>